<organism evidence="1 2">
    <name type="scientific">Chromobacterium violaceum</name>
    <dbReference type="NCBI Taxonomy" id="536"/>
    <lineage>
        <taxon>Bacteria</taxon>
        <taxon>Pseudomonadati</taxon>
        <taxon>Pseudomonadota</taxon>
        <taxon>Betaproteobacteria</taxon>
        <taxon>Neisseriales</taxon>
        <taxon>Chromobacteriaceae</taxon>
        <taxon>Chromobacterium</taxon>
    </lineage>
</organism>
<reference evidence="1 2" key="1">
    <citation type="submission" date="2018-12" db="EMBL/GenBank/DDBJ databases">
        <authorList>
            <consortium name="Pathogen Informatics"/>
        </authorList>
    </citation>
    <scope>NUCLEOTIDE SEQUENCE [LARGE SCALE GENOMIC DNA]</scope>
    <source>
        <strain evidence="1 2">NCTC9695</strain>
    </source>
</reference>
<proteinExistence type="predicted"/>
<accession>A0A447T5X4</accession>
<dbReference type="EMBL" id="LR134182">
    <property type="protein sequence ID" value="VEB40263.1"/>
    <property type="molecule type" value="Genomic_DNA"/>
</dbReference>
<protein>
    <submittedName>
        <fullName evidence="1">Uncharacterized protein</fullName>
    </submittedName>
</protein>
<dbReference type="AlphaFoldDB" id="A0A447T5X4"/>
<evidence type="ECO:0000313" key="2">
    <source>
        <dbReference type="Proteomes" id="UP000275777"/>
    </source>
</evidence>
<dbReference type="Proteomes" id="UP000275777">
    <property type="component" value="Chromosome"/>
</dbReference>
<name>A0A447T5X4_CHRVL</name>
<sequence>MANRTTLMRIVGSVILLAGLALAALWVRGASTATLAISQVPLTISTPARPQVVIAVTNSESMDGSTITYCNGTGNSGANCSNGFSSTYTGRGGALLTGSGAVGGLTGSASPVNYPVPANFTPPVTGGAAGSMQPYTSTLSGGQLADNSPSRLNVAKAGILSILNTYLATTDFALLSYQMSNTSLFTTWVYYMSPAGGFGFTNTPTATSSTDTVLNPCYGYSSSSSSSVKSNCGSIATALSASSSTVSGSQYMTVGPPAMTPASMTCSMPPTSIRCS</sequence>
<gene>
    <name evidence="1" type="ORF">NCTC9695_00659</name>
</gene>
<evidence type="ECO:0000313" key="1">
    <source>
        <dbReference type="EMBL" id="VEB40263.1"/>
    </source>
</evidence>